<feature type="domain" description="S-layer protein SbsC C-terminal" evidence="4">
    <location>
        <begin position="1181"/>
        <end position="1256"/>
    </location>
</feature>
<dbReference type="RefSeq" id="WP_268061792.1">
    <property type="nucleotide sequence ID" value="NZ_JAPQFJ010000012.1"/>
</dbReference>
<evidence type="ECO:0000313" key="6">
    <source>
        <dbReference type="Proteomes" id="UP001144612"/>
    </source>
</evidence>
<name>A0ABT4DB04_9CLOT</name>
<evidence type="ECO:0000256" key="2">
    <source>
        <dbReference type="SAM" id="SignalP"/>
    </source>
</evidence>
<dbReference type="Pfam" id="PF13205">
    <property type="entry name" value="Big_5"/>
    <property type="match status" value="1"/>
</dbReference>
<dbReference type="InterPro" id="IPR014755">
    <property type="entry name" value="Cu-Rt/internalin_Ig-like"/>
</dbReference>
<dbReference type="InterPro" id="IPR040751">
    <property type="entry name" value="SbsC_C"/>
</dbReference>
<comment type="caution">
    <text evidence="5">The sequence shown here is derived from an EMBL/GenBank/DDBJ whole genome shotgun (WGS) entry which is preliminary data.</text>
</comment>
<feature type="domain" description="SbsA Ig-like" evidence="3">
    <location>
        <begin position="484"/>
        <end position="584"/>
    </location>
</feature>
<dbReference type="Pfam" id="PF18316">
    <property type="entry name" value="S-l_SbsC_C"/>
    <property type="match status" value="1"/>
</dbReference>
<proteinExistence type="predicted"/>
<accession>A0ABT4DB04</accession>
<feature type="chain" id="PRO_5045092750" evidence="2">
    <location>
        <begin position="32"/>
        <end position="1385"/>
    </location>
</feature>
<evidence type="ECO:0000313" key="5">
    <source>
        <dbReference type="EMBL" id="MCY6959363.1"/>
    </source>
</evidence>
<evidence type="ECO:0000256" key="1">
    <source>
        <dbReference type="ARBA" id="ARBA00022729"/>
    </source>
</evidence>
<dbReference type="Gene3D" id="2.60.40.1220">
    <property type="match status" value="3"/>
</dbReference>
<feature type="signal peptide" evidence="2">
    <location>
        <begin position="1"/>
        <end position="31"/>
    </location>
</feature>
<keyword evidence="1 2" id="KW-0732">Signal</keyword>
<evidence type="ECO:0000259" key="3">
    <source>
        <dbReference type="Pfam" id="PF13205"/>
    </source>
</evidence>
<evidence type="ECO:0000259" key="4">
    <source>
        <dbReference type="Pfam" id="PF18316"/>
    </source>
</evidence>
<dbReference type="EMBL" id="JAPQFJ010000012">
    <property type="protein sequence ID" value="MCY6959363.1"/>
    <property type="molecule type" value="Genomic_DNA"/>
</dbReference>
<sequence length="1385" mass="151693">MTKQKKVVSVLSTSAISGLVASALMTSQAFAAVDAYTVKVGGDVYQYSKTELMESYLDSTEGTKAPLFEDFQAKLTEAKSVYAYHDDKNGYVTAQSVFDKYLENEKGFNLDEFTESKEAKVVEVPTVKKAVVKDGEIKYEDQNNNTGEDDKVKVTSVSAINLKQLKIEFASPVTDSDLKKDIEDVDNYTLEDKDGDEVDSDMIKEIKLDDNKKSATLTFADKVDSKGKYLIENREKYSLVIDEDVTGEEYRKELVFEDKDLPEVEKVEAVGVDTIKVTFSEPIRPNNIDKISDDSTIAPILDDDDFEINDGDLSISRVELVNNNKEANIIVGTDFKDGDKLKVRVKSSVTDYAGLATMSPNKETTVKEDKKIPQVVGFKDVDTEDINSVTYEKVTLIFDKDIKFKNMDNSKIDNAKDLENYYHTSDKTSNRAKLVKVDGKELTLYFEDDSFTNGTTNIYIKSGAIESRWEVENEKISTRIEKEVDNTAPEVRKVEQHEDYNNKIKIKFSEKVKCSKDTDDGSATKKKNYTLKDSDGKEWKIDKVERDGTSEKEFIITTIKDLDADLKYKLTVENIEDKAGNAIKKVTKDLDVKDNDGVAEGDIKVKVYSAGSSSQKVVVDFDNKMLMDGSRYSAKDLSKYTLVAKQKVVTGKDKDGNDIITEVLADVFDGKSSINMSDMYKADIKSAKNDKAVEITLPSKKEKNELKDKQYHLGDLSTDKINNDDVVLYLQVDRVEDANKNVTERNYSIKINKTDFLGKGEEGSIAFDDDDDFKPQIQSPEDIFFGFEDKVDFDVKDMRVITAPDLDTAQKAADSFAGVKDDKDAESKVTQLSIASHKKGTNDGNTTVKLTMDKKHANAKYDDDDFDHIFNYNGTFSGNGQKVYIFAVPNKTVGNTPVTSTKNDYDETLQIGAKGLVYVEDKLAPAIVDNNILIDTAKQGLKDGKRATNDDELVQYWQKGTNAAIVLTFEEEIDGTTLSRSTFELNDDDFCDAKIDSIKAYNNKVVIMLSEVKDGNDSVNIGDGFEILQKAPFEDIHENKAEDMKLQVGDFDKLTGTEMTNILGSDATEDMKNEEKDESNQKIADAKKAITALSLTWDTDLNTTITKANEAITKAKEENKLAKDVTAVAEAGIDANAGNAVIKITYGTQEDKSIVIAAPVTAAPILANGVSFADAIGSGKDGNTVITLGAPSVAGNTFVYKISDDANAVPTPNVGDDLSTWTAVANGAEITAANGKHIGVAEVDASKKAVQFSDATAVTVDYTVATKAVKTADADLKSNVAFDTATKIVLNGEDVALTKVKALGTAYDAKAKKDTLAATLLEDINAVPSLSGKFTVTLNGDKLVISSVDTGATEKVDLTGSDVTTGATLLGFTTLDAVNGTNAAN</sequence>
<keyword evidence="6" id="KW-1185">Reference proteome</keyword>
<dbReference type="Proteomes" id="UP001144612">
    <property type="component" value="Unassembled WGS sequence"/>
</dbReference>
<gene>
    <name evidence="5" type="ORF">OW729_12165</name>
</gene>
<dbReference type="InterPro" id="IPR032812">
    <property type="entry name" value="SbsA_Ig"/>
</dbReference>
<organism evidence="5 6">
    <name type="scientific">Clostridium brassicae</name>
    <dbReference type="NCBI Taxonomy" id="2999072"/>
    <lineage>
        <taxon>Bacteria</taxon>
        <taxon>Bacillati</taxon>
        <taxon>Bacillota</taxon>
        <taxon>Clostridia</taxon>
        <taxon>Eubacteriales</taxon>
        <taxon>Clostridiaceae</taxon>
        <taxon>Clostridium</taxon>
    </lineage>
</organism>
<reference evidence="5" key="1">
    <citation type="submission" date="2022-12" db="EMBL/GenBank/DDBJ databases">
        <title>Clostridium sp. nov., isolated from industrial wastewater.</title>
        <authorList>
            <person name="Jiayan W."/>
        </authorList>
    </citation>
    <scope>NUCLEOTIDE SEQUENCE</scope>
    <source>
        <strain evidence="5">ZC22-4</strain>
    </source>
</reference>
<protein>
    <submittedName>
        <fullName evidence="5">Ig-like domain-containing protein</fullName>
    </submittedName>
</protein>